<proteinExistence type="predicted"/>
<dbReference type="PROSITE" id="PS51318">
    <property type="entry name" value="TAT"/>
    <property type="match status" value="1"/>
</dbReference>
<evidence type="ECO:0000256" key="1">
    <source>
        <dbReference type="SAM" id="MobiDB-lite"/>
    </source>
</evidence>
<comment type="caution">
    <text evidence="2">The sequence shown here is derived from an EMBL/GenBank/DDBJ whole genome shotgun (WGS) entry which is preliminary data.</text>
</comment>
<gene>
    <name evidence="2" type="ORF">J2751_002353</name>
</gene>
<dbReference type="RefSeq" id="WP_245202750.1">
    <property type="nucleotide sequence ID" value="NZ_JAGGKQ010000019.1"/>
</dbReference>
<feature type="compositionally biased region" description="Low complexity" evidence="1">
    <location>
        <begin position="9"/>
        <end position="28"/>
    </location>
</feature>
<keyword evidence="3" id="KW-1185">Reference proteome</keyword>
<protein>
    <submittedName>
        <fullName evidence="2">Uncharacterized protein</fullName>
    </submittedName>
</protein>
<dbReference type="AlphaFoldDB" id="A0A8T4GFK8"/>
<name>A0A8T4GFK8_9EURY</name>
<evidence type="ECO:0000313" key="2">
    <source>
        <dbReference type="EMBL" id="MBP1923314.1"/>
    </source>
</evidence>
<organism evidence="2 3">
    <name type="scientific">Halorubrum alkaliphilum</name>
    <dbReference type="NCBI Taxonomy" id="261290"/>
    <lineage>
        <taxon>Archaea</taxon>
        <taxon>Methanobacteriati</taxon>
        <taxon>Methanobacteriota</taxon>
        <taxon>Stenosarchaea group</taxon>
        <taxon>Halobacteria</taxon>
        <taxon>Halobacteriales</taxon>
        <taxon>Haloferacaceae</taxon>
        <taxon>Halorubrum</taxon>
    </lineage>
</organism>
<dbReference type="Proteomes" id="UP000823588">
    <property type="component" value="Unassembled WGS sequence"/>
</dbReference>
<feature type="region of interest" description="Disordered" evidence="1">
    <location>
        <begin position="1"/>
        <end position="34"/>
    </location>
</feature>
<accession>A0A8T4GFK8</accession>
<dbReference type="InterPro" id="IPR006311">
    <property type="entry name" value="TAT_signal"/>
</dbReference>
<dbReference type="EMBL" id="JAGGKQ010000019">
    <property type="protein sequence ID" value="MBP1923314.1"/>
    <property type="molecule type" value="Genomic_DNA"/>
</dbReference>
<reference evidence="2" key="1">
    <citation type="submission" date="2021-03" db="EMBL/GenBank/DDBJ databases">
        <title>Genomic Encyclopedia of Type Strains, Phase IV (KMG-IV): sequencing the most valuable type-strain genomes for metagenomic binning, comparative biology and taxonomic classification.</title>
        <authorList>
            <person name="Goeker M."/>
        </authorList>
    </citation>
    <scope>NUCLEOTIDE SEQUENCE</scope>
    <source>
        <strain evidence="2">DSM 23564</strain>
    </source>
</reference>
<evidence type="ECO:0000313" key="3">
    <source>
        <dbReference type="Proteomes" id="UP000823588"/>
    </source>
</evidence>
<sequence length="237" mass="23920">MTDQPRSGNAPATNEPPETTETNEPPETTETDRRSLVGGLAAVVGAGLAGGAVLATTPEPTAAVAGDPAAFEAGDDPTVTSNDGQIESVYLSPRVEVTWVDFGDGVDTVSITLAVGTEAGVDEVYAETLSADDPDATPGDVATVERFDDGTVKGSLEVALDRVDATERGETLTSAALSDEGLAGGETATTTLDLLLRAEVVGGRDETTVVRTTTVDLTVENPESDAAAGGDVGIDAA</sequence>